<keyword evidence="1" id="KW-0472">Membrane</keyword>
<feature type="transmembrane region" description="Helical" evidence="1">
    <location>
        <begin position="21"/>
        <end position="42"/>
    </location>
</feature>
<dbReference type="Proteomes" id="UP001458880">
    <property type="component" value="Unassembled WGS sequence"/>
</dbReference>
<keyword evidence="1" id="KW-0812">Transmembrane</keyword>
<evidence type="ECO:0000313" key="3">
    <source>
        <dbReference type="Proteomes" id="UP001458880"/>
    </source>
</evidence>
<sequence>MYAEDHKAISQADRIKDQENIVWAYKVLITLYTMMVYQLHLIKCISYSDLLRCSAKDMGSRVEARDEKTLPIPSTSGVDAQHTPVKERTGLLPQINVARELDLTPKARHLYNRATYFKRKATALSKRRLSARRCLHQRSKLNESDMFEKWENMSRKSHGRRYTTEDKVMAVALLKQCGYGYKTLEKTFSLPSKRTLTGFFNRIPIQPGFCNGIFNILKPEASTFTLPNNNPADINFLKAI</sequence>
<evidence type="ECO:0000313" key="2">
    <source>
        <dbReference type="EMBL" id="KAK9753591.1"/>
    </source>
</evidence>
<reference evidence="2 3" key="1">
    <citation type="journal article" date="2024" name="BMC Genomics">
        <title>De novo assembly and annotation of Popillia japonica's genome with initial clues to its potential as an invasive pest.</title>
        <authorList>
            <person name="Cucini C."/>
            <person name="Boschi S."/>
            <person name="Funari R."/>
            <person name="Cardaioli E."/>
            <person name="Iannotti N."/>
            <person name="Marturano G."/>
            <person name="Paoli F."/>
            <person name="Bruttini M."/>
            <person name="Carapelli A."/>
            <person name="Frati F."/>
            <person name="Nardi F."/>
        </authorList>
    </citation>
    <scope>NUCLEOTIDE SEQUENCE [LARGE SCALE GENOMIC DNA]</scope>
    <source>
        <strain evidence="2">DMR45628</strain>
    </source>
</reference>
<keyword evidence="1" id="KW-1133">Transmembrane helix</keyword>
<proteinExistence type="predicted"/>
<comment type="caution">
    <text evidence="2">The sequence shown here is derived from an EMBL/GenBank/DDBJ whole genome shotgun (WGS) entry which is preliminary data.</text>
</comment>
<accession>A0AAW1N4H4</accession>
<keyword evidence="3" id="KW-1185">Reference proteome</keyword>
<gene>
    <name evidence="2" type="ORF">QE152_g1918</name>
</gene>
<dbReference type="EMBL" id="JASPKY010000012">
    <property type="protein sequence ID" value="KAK9753591.1"/>
    <property type="molecule type" value="Genomic_DNA"/>
</dbReference>
<evidence type="ECO:0000256" key="1">
    <source>
        <dbReference type="SAM" id="Phobius"/>
    </source>
</evidence>
<dbReference type="AlphaFoldDB" id="A0AAW1N4H4"/>
<name>A0AAW1N4H4_POPJA</name>
<protein>
    <submittedName>
        <fullName evidence="2">Uncharacterized protein</fullName>
    </submittedName>
</protein>
<organism evidence="2 3">
    <name type="scientific">Popillia japonica</name>
    <name type="common">Japanese beetle</name>
    <dbReference type="NCBI Taxonomy" id="7064"/>
    <lineage>
        <taxon>Eukaryota</taxon>
        <taxon>Metazoa</taxon>
        <taxon>Ecdysozoa</taxon>
        <taxon>Arthropoda</taxon>
        <taxon>Hexapoda</taxon>
        <taxon>Insecta</taxon>
        <taxon>Pterygota</taxon>
        <taxon>Neoptera</taxon>
        <taxon>Endopterygota</taxon>
        <taxon>Coleoptera</taxon>
        <taxon>Polyphaga</taxon>
        <taxon>Scarabaeiformia</taxon>
        <taxon>Scarabaeidae</taxon>
        <taxon>Rutelinae</taxon>
        <taxon>Popillia</taxon>
    </lineage>
</organism>